<keyword evidence="3" id="KW-1185">Reference proteome</keyword>
<name>A0AA39CJ40_9EURO</name>
<evidence type="ECO:0000313" key="2">
    <source>
        <dbReference type="EMBL" id="KAJ9610859.1"/>
    </source>
</evidence>
<evidence type="ECO:0000313" key="3">
    <source>
        <dbReference type="Proteomes" id="UP001172673"/>
    </source>
</evidence>
<evidence type="ECO:0000259" key="1">
    <source>
        <dbReference type="Pfam" id="PF12873"/>
    </source>
</evidence>
<gene>
    <name evidence="2" type="ORF">H2200_005636</name>
</gene>
<proteinExistence type="predicted"/>
<dbReference type="InterPro" id="IPR024437">
    <property type="entry name" value="DUF3825"/>
</dbReference>
<organism evidence="2 3">
    <name type="scientific">Cladophialophora chaetospira</name>
    <dbReference type="NCBI Taxonomy" id="386627"/>
    <lineage>
        <taxon>Eukaryota</taxon>
        <taxon>Fungi</taxon>
        <taxon>Dikarya</taxon>
        <taxon>Ascomycota</taxon>
        <taxon>Pezizomycotina</taxon>
        <taxon>Eurotiomycetes</taxon>
        <taxon>Chaetothyriomycetidae</taxon>
        <taxon>Chaetothyriales</taxon>
        <taxon>Herpotrichiellaceae</taxon>
        <taxon>Cladophialophora</taxon>
    </lineage>
</organism>
<feature type="domain" description="DUF3825" evidence="1">
    <location>
        <begin position="43"/>
        <end position="277"/>
    </location>
</feature>
<dbReference type="EMBL" id="JAPDRK010000007">
    <property type="protein sequence ID" value="KAJ9610859.1"/>
    <property type="molecule type" value="Genomic_DNA"/>
</dbReference>
<dbReference type="AlphaFoldDB" id="A0AA39CJ40"/>
<dbReference type="Proteomes" id="UP001172673">
    <property type="component" value="Unassembled WGS sequence"/>
</dbReference>
<protein>
    <recommendedName>
        <fullName evidence="1">DUF3825 domain-containing protein</fullName>
    </recommendedName>
</protein>
<dbReference type="Pfam" id="PF12873">
    <property type="entry name" value="DUF3825"/>
    <property type="match status" value="1"/>
</dbReference>
<sequence length="294" mass="33131">MAEQNVAPTIPDLFQFAFFPYQGPPCSPAEAVRLGFPNAIATLAELSEPEDWSGQVNNTAPYGILKSYIVYTYRRFYIEQKISISRDNQGAAFNTGLLTPFGEELFGYFEPNRRPKAQPWVFYGWKSESDMGMMNRFYPPPEMAQYVRTAAELVYDTGRPLTISIDHIIQHNIERFPPELRKKGMEGMARMCLNSAKDMTLKRLRRNYKIAIPQWYPKLGTEGAQLMLPLDLTNSGTADLALVVSLTDGGSYRGHTVLTLGMAYSNARLVARPDSAWLRPQVANEVLEEVANSI</sequence>
<reference evidence="2" key="1">
    <citation type="submission" date="2022-10" db="EMBL/GenBank/DDBJ databases">
        <title>Culturing micro-colonial fungi from biological soil crusts in the Mojave desert and describing Neophaeococcomyces mojavensis, and introducing the new genera and species Taxawa tesnikishii.</title>
        <authorList>
            <person name="Kurbessoian T."/>
            <person name="Stajich J.E."/>
        </authorList>
    </citation>
    <scope>NUCLEOTIDE SEQUENCE</scope>
    <source>
        <strain evidence="2">TK_41</strain>
    </source>
</reference>
<accession>A0AA39CJ40</accession>
<comment type="caution">
    <text evidence="2">The sequence shown here is derived from an EMBL/GenBank/DDBJ whole genome shotgun (WGS) entry which is preliminary data.</text>
</comment>